<dbReference type="Pfam" id="PF04262">
    <property type="entry name" value="Glu_cys_ligase"/>
    <property type="match status" value="1"/>
</dbReference>
<keyword evidence="6 8" id="KW-0067">ATP-binding</keyword>
<evidence type="ECO:0000256" key="7">
    <source>
        <dbReference type="ARBA" id="ARBA00048819"/>
    </source>
</evidence>
<organism evidence="11 12">
    <name type="scientific">Ligilactobacillus faecis</name>
    <dbReference type="NCBI Taxonomy" id="762833"/>
    <lineage>
        <taxon>Bacteria</taxon>
        <taxon>Bacillati</taxon>
        <taxon>Bacillota</taxon>
        <taxon>Bacilli</taxon>
        <taxon>Lactobacillales</taxon>
        <taxon>Lactobacillaceae</taxon>
        <taxon>Ligilactobacillus</taxon>
    </lineage>
</organism>
<evidence type="ECO:0000256" key="8">
    <source>
        <dbReference type="PROSITE-ProRule" id="PRU00409"/>
    </source>
</evidence>
<evidence type="ECO:0000256" key="6">
    <source>
        <dbReference type="ARBA" id="ARBA00022840"/>
    </source>
</evidence>
<dbReference type="InterPro" id="IPR007370">
    <property type="entry name" value="Glu_cys_ligase"/>
</dbReference>
<evidence type="ECO:0000313" key="11">
    <source>
        <dbReference type="EMBL" id="MEY8661971.1"/>
    </source>
</evidence>
<evidence type="ECO:0000256" key="3">
    <source>
        <dbReference type="ARBA" id="ARBA00022598"/>
    </source>
</evidence>
<evidence type="ECO:0000313" key="12">
    <source>
        <dbReference type="Proteomes" id="UP001565236"/>
    </source>
</evidence>
<dbReference type="InterPro" id="IPR006334">
    <property type="entry name" value="Glut_cys_ligase"/>
</dbReference>
<dbReference type="Gene3D" id="3.30.1490.20">
    <property type="entry name" value="ATP-grasp fold, A domain"/>
    <property type="match status" value="1"/>
</dbReference>
<sequence>MNFDEIGTQVIASELTEALSACSFQIERTWQILERKQQLAQIKRPLKNQYLELKSGVLRLTTKKGLDLANALTDMKLQESIVRQYLGSNYRLWPFSQGKFASERLGSKIRVALPEKLFSELYVARFSKSKISYVKFRNQVYLKILRGFYKNQALFPYLFGATPYTWQADINEKQLTPKRSVAWLKRASTISSSELNELKDLLSFDQALFDLGGDYAKRDEMLAKGIHYLEFKGLDLDPFVAHGVTKHQLRLLEVMVGYFLMTEETERPVEMVEAEKIAAENPFAKTAIFVKGHSFLKELDRFAKKFGYADWQGTFALLEKRLKEVETTPSAQLLRAQGTHEDLKEYGFFLAEKYQTAALLKQDGFDANTRSVLAEALLTGLDYQVISADQGLISLNGNLVKAGLQTDKNSALMTEMWQQKELTKSFLQSHGVASAKAWLLQDKQALVKVWPKVKDKAVVVKNALGSSSPATQLFRLPPKEKALKQAVLAQFKTSEQVMIEQVVAGSVYRALFVDGQVVSLIERIPANVVGDGRTPLKELIMKKNARARAKFEELTLGEIERQTLSAQGLKLDSVIARGIQVLLRYDATYATGSQSYEVLDEIDPSYVTELKRIAQLLKLADGALDVVIPNIYQPFEAEAEQLIFLNAHATPTLALHEYVLLEPEKRPLAKKLVERFK</sequence>
<keyword evidence="12" id="KW-1185">Reference proteome</keyword>
<dbReference type="RefSeq" id="WP_369941216.1">
    <property type="nucleotide sequence ID" value="NZ_JBCLUF010000009.1"/>
</dbReference>
<comment type="pathway">
    <text evidence="1">Sulfur metabolism; glutathione biosynthesis; glutathione from L-cysteine and L-glutamate: step 1/2.</text>
</comment>
<evidence type="ECO:0000256" key="2">
    <source>
        <dbReference type="ARBA" id="ARBA00012220"/>
    </source>
</evidence>
<evidence type="ECO:0000259" key="10">
    <source>
        <dbReference type="PROSITE" id="PS50975"/>
    </source>
</evidence>
<evidence type="ECO:0000256" key="5">
    <source>
        <dbReference type="ARBA" id="ARBA00022741"/>
    </source>
</evidence>
<evidence type="ECO:0000256" key="4">
    <source>
        <dbReference type="ARBA" id="ARBA00022684"/>
    </source>
</evidence>
<evidence type="ECO:0000256" key="1">
    <source>
        <dbReference type="ARBA" id="ARBA00005006"/>
    </source>
</evidence>
<accession>A0ABV4DNB2</accession>
<dbReference type="InterPro" id="IPR011761">
    <property type="entry name" value="ATP-grasp"/>
</dbReference>
<dbReference type="GO" id="GO:0016874">
    <property type="term" value="F:ligase activity"/>
    <property type="evidence" value="ECO:0007669"/>
    <property type="project" value="UniProtKB-KW"/>
</dbReference>
<dbReference type="Proteomes" id="UP001565236">
    <property type="component" value="Unassembled WGS sequence"/>
</dbReference>
<dbReference type="EC" id="6.3.2.2" evidence="2"/>
<comment type="similarity">
    <text evidence="9">Belongs to the glutamate--cysteine ligase type 1 family.</text>
</comment>
<dbReference type="InterPro" id="IPR013815">
    <property type="entry name" value="ATP_grasp_subdomain_1"/>
</dbReference>
<dbReference type="SUPFAM" id="SSF56059">
    <property type="entry name" value="Glutathione synthetase ATP-binding domain-like"/>
    <property type="match status" value="1"/>
</dbReference>
<dbReference type="InterPro" id="IPR014746">
    <property type="entry name" value="Gln_synth/guanido_kin_cat_dom"/>
</dbReference>
<dbReference type="PANTHER" id="PTHR38761">
    <property type="entry name" value="GLUTAMATE--CYSTEINE LIGASE"/>
    <property type="match status" value="1"/>
</dbReference>
<proteinExistence type="inferred from homology"/>
<comment type="catalytic activity">
    <reaction evidence="7">
        <text>L-cysteine + L-glutamate + ATP = gamma-L-glutamyl-L-cysteine + ADP + phosphate + H(+)</text>
        <dbReference type="Rhea" id="RHEA:13285"/>
        <dbReference type="ChEBI" id="CHEBI:15378"/>
        <dbReference type="ChEBI" id="CHEBI:29985"/>
        <dbReference type="ChEBI" id="CHEBI:30616"/>
        <dbReference type="ChEBI" id="CHEBI:35235"/>
        <dbReference type="ChEBI" id="CHEBI:43474"/>
        <dbReference type="ChEBI" id="CHEBI:58173"/>
        <dbReference type="ChEBI" id="CHEBI:456216"/>
        <dbReference type="EC" id="6.3.2.2"/>
    </reaction>
</comment>
<keyword evidence="4 9" id="KW-0317">Glutathione biosynthesis</keyword>
<dbReference type="Gene3D" id="3.30.590.20">
    <property type="match status" value="2"/>
</dbReference>
<keyword evidence="5 8" id="KW-0547">Nucleotide-binding</keyword>
<reference evidence="11 12" key="1">
    <citation type="submission" date="2024-03" db="EMBL/GenBank/DDBJ databases">
        <title>Mouse gut bacterial collection (mGBC) of GemPharmatech.</title>
        <authorList>
            <person name="He Y."/>
            <person name="Dong L."/>
            <person name="Wu D."/>
            <person name="Gao X."/>
            <person name="Lin Z."/>
        </authorList>
    </citation>
    <scope>NUCLEOTIDE SEQUENCE [LARGE SCALE GENOMIC DNA]</scope>
    <source>
        <strain evidence="11 12">15-30</strain>
    </source>
</reference>
<feature type="domain" description="ATP-grasp" evidence="10">
    <location>
        <begin position="424"/>
        <end position="628"/>
    </location>
</feature>
<name>A0ABV4DNB2_9LACO</name>
<dbReference type="Gene3D" id="3.30.470.20">
    <property type="entry name" value="ATP-grasp fold, B domain"/>
    <property type="match status" value="1"/>
</dbReference>
<protein>
    <recommendedName>
        <fullName evidence="2">glutamate--cysteine ligase</fullName>
        <ecNumber evidence="2">6.3.2.2</ecNumber>
    </recommendedName>
</protein>
<dbReference type="PANTHER" id="PTHR38761:SF1">
    <property type="entry name" value="GLUTAMATE--CYSTEINE LIGASE"/>
    <property type="match status" value="1"/>
</dbReference>
<dbReference type="EMBL" id="JBCLUF010000009">
    <property type="protein sequence ID" value="MEY8661971.1"/>
    <property type="molecule type" value="Genomic_DNA"/>
</dbReference>
<gene>
    <name evidence="11" type="ORF">AALT52_03575</name>
</gene>
<evidence type="ECO:0000256" key="9">
    <source>
        <dbReference type="RuleBase" id="RU003544"/>
    </source>
</evidence>
<dbReference type="PROSITE" id="PS50975">
    <property type="entry name" value="ATP_GRASP"/>
    <property type="match status" value="1"/>
</dbReference>
<comment type="caution">
    <text evidence="11">The sequence shown here is derived from an EMBL/GenBank/DDBJ whole genome shotgun (WGS) entry which is preliminary data.</text>
</comment>
<keyword evidence="3 9" id="KW-0436">Ligase</keyword>
<dbReference type="SUPFAM" id="SSF55931">
    <property type="entry name" value="Glutamine synthetase/guanido kinase"/>
    <property type="match status" value="1"/>
</dbReference>